<dbReference type="OrthoDB" id="16720at2759"/>
<dbReference type="Proteomes" id="UP000241769">
    <property type="component" value="Unassembled WGS sequence"/>
</dbReference>
<dbReference type="AlphaFoldDB" id="A0A2P6NPE7"/>
<evidence type="ECO:0000313" key="2">
    <source>
        <dbReference type="EMBL" id="PRP85825.1"/>
    </source>
</evidence>
<dbReference type="InParanoid" id="A0A2P6NPE7"/>
<evidence type="ECO:0000313" key="3">
    <source>
        <dbReference type="Proteomes" id="UP000241769"/>
    </source>
</evidence>
<reference evidence="2 3" key="1">
    <citation type="journal article" date="2018" name="Genome Biol. Evol.">
        <title>Multiple Roots of Fruiting Body Formation in Amoebozoa.</title>
        <authorList>
            <person name="Hillmann F."/>
            <person name="Forbes G."/>
            <person name="Novohradska S."/>
            <person name="Ferling I."/>
            <person name="Riege K."/>
            <person name="Groth M."/>
            <person name="Westermann M."/>
            <person name="Marz M."/>
            <person name="Spaller T."/>
            <person name="Winckler T."/>
            <person name="Schaap P."/>
            <person name="Glockner G."/>
        </authorList>
    </citation>
    <scope>NUCLEOTIDE SEQUENCE [LARGE SCALE GENOMIC DNA]</scope>
    <source>
        <strain evidence="2 3">Jena</strain>
    </source>
</reference>
<keyword evidence="3" id="KW-1185">Reference proteome</keyword>
<feature type="region of interest" description="Disordered" evidence="1">
    <location>
        <begin position="13"/>
        <end position="38"/>
    </location>
</feature>
<name>A0A2P6NPE7_9EUKA</name>
<feature type="compositionally biased region" description="Basic and acidic residues" evidence="1">
    <location>
        <begin position="13"/>
        <end position="22"/>
    </location>
</feature>
<evidence type="ECO:0000256" key="1">
    <source>
        <dbReference type="SAM" id="MobiDB-lite"/>
    </source>
</evidence>
<gene>
    <name evidence="2" type="ORF">PROFUN_06017</name>
</gene>
<organism evidence="2 3">
    <name type="scientific">Planoprotostelium fungivorum</name>
    <dbReference type="NCBI Taxonomy" id="1890364"/>
    <lineage>
        <taxon>Eukaryota</taxon>
        <taxon>Amoebozoa</taxon>
        <taxon>Evosea</taxon>
        <taxon>Variosea</taxon>
        <taxon>Cavosteliida</taxon>
        <taxon>Cavosteliaceae</taxon>
        <taxon>Planoprotostelium</taxon>
    </lineage>
</organism>
<proteinExistence type="predicted"/>
<sequence>MTTAIDIFDRFDQRTETSEDKPMSSLLNKRKREEEQWNENQQFTPLWFSNQTPSYPLQTSIPPPFPFSSHSLFDAYNITPNTWGLPLSRDHQARYQSTLPPYETESNNTSSHPSWYGNMLNTSNVYTSDAKPPSLPQPARYLPNNPPPTPSNLKRTESDLERVCSSLLVQPVVVFRNLFHQATCTISNFDKTAYEGYRVYVDENVGYPGNATRFKRTPDPEEKAFVLSIHVTDPNGNSVTQCKPCKEYYTHQGYFKASPSALGRVLLVKNNAPIRIENDSFKVQFKVMCACSHHGVDYFNYHFTVTMINGGVRTEYTTTCPVFAKQWRKSKQTKEDLNLNLFPAGHNGQGQSQDGLTFGQVDHSRANLPENSG</sequence>
<feature type="region of interest" description="Disordered" evidence="1">
    <location>
        <begin position="126"/>
        <end position="155"/>
    </location>
</feature>
<protein>
    <submittedName>
        <fullName evidence="2">Transcription factor</fullName>
    </submittedName>
</protein>
<accession>A0A2P6NPE7</accession>
<dbReference type="STRING" id="1890364.A0A2P6NPE7"/>
<dbReference type="EMBL" id="MDYQ01000039">
    <property type="protein sequence ID" value="PRP85825.1"/>
    <property type="molecule type" value="Genomic_DNA"/>
</dbReference>
<comment type="caution">
    <text evidence="2">The sequence shown here is derived from an EMBL/GenBank/DDBJ whole genome shotgun (WGS) entry which is preliminary data.</text>
</comment>